<keyword evidence="3" id="KW-1185">Reference proteome</keyword>
<accession>A0A8J5W3G6</accession>
<comment type="caution">
    <text evidence="2">The sequence shown here is derived from an EMBL/GenBank/DDBJ whole genome shotgun (WGS) entry which is preliminary data.</text>
</comment>
<proteinExistence type="predicted"/>
<dbReference type="Proteomes" id="UP000729402">
    <property type="component" value="Unassembled WGS sequence"/>
</dbReference>
<keyword evidence="1" id="KW-0472">Membrane</keyword>
<dbReference type="PANTHER" id="PTHR33429">
    <property type="entry name" value="OS02G0708000 PROTEIN-RELATED"/>
    <property type="match status" value="1"/>
</dbReference>
<feature type="transmembrane region" description="Helical" evidence="1">
    <location>
        <begin position="74"/>
        <end position="99"/>
    </location>
</feature>
<reference evidence="2" key="2">
    <citation type="submission" date="2021-02" db="EMBL/GenBank/DDBJ databases">
        <authorList>
            <person name="Kimball J.A."/>
            <person name="Haas M.W."/>
            <person name="Macchietto M."/>
            <person name="Kono T."/>
            <person name="Duquette J."/>
            <person name="Shao M."/>
        </authorList>
    </citation>
    <scope>NUCLEOTIDE SEQUENCE</scope>
    <source>
        <tissue evidence="2">Fresh leaf tissue</tissue>
    </source>
</reference>
<dbReference type="AlphaFoldDB" id="A0A8J5W3G6"/>
<name>A0A8J5W3G6_ZIZPA</name>
<organism evidence="2 3">
    <name type="scientific">Zizania palustris</name>
    <name type="common">Northern wild rice</name>
    <dbReference type="NCBI Taxonomy" id="103762"/>
    <lineage>
        <taxon>Eukaryota</taxon>
        <taxon>Viridiplantae</taxon>
        <taxon>Streptophyta</taxon>
        <taxon>Embryophyta</taxon>
        <taxon>Tracheophyta</taxon>
        <taxon>Spermatophyta</taxon>
        <taxon>Magnoliopsida</taxon>
        <taxon>Liliopsida</taxon>
        <taxon>Poales</taxon>
        <taxon>Poaceae</taxon>
        <taxon>BOP clade</taxon>
        <taxon>Oryzoideae</taxon>
        <taxon>Oryzeae</taxon>
        <taxon>Zizaniinae</taxon>
        <taxon>Zizania</taxon>
    </lineage>
</organism>
<evidence type="ECO:0000313" key="3">
    <source>
        <dbReference type="Proteomes" id="UP000729402"/>
    </source>
</evidence>
<keyword evidence="1" id="KW-0812">Transmembrane</keyword>
<evidence type="ECO:0000256" key="1">
    <source>
        <dbReference type="SAM" id="Phobius"/>
    </source>
</evidence>
<dbReference type="EMBL" id="JAAALK010000283">
    <property type="protein sequence ID" value="KAG8075873.1"/>
    <property type="molecule type" value="Genomic_DNA"/>
</dbReference>
<protein>
    <submittedName>
        <fullName evidence="2">Uncharacterized protein</fullName>
    </submittedName>
</protein>
<dbReference type="PANTHER" id="PTHR33429:SF23">
    <property type="entry name" value="OS02G0709350 PROTEIN"/>
    <property type="match status" value="1"/>
</dbReference>
<sequence length="145" mass="15300">MIASWAQGHKPHRPYYLPLAQTAEYVVATVVSPTMATATPTTTTPSLPGYQVSSGGGASAVAATASSRHVSGSIGAFLAVLAAVLVVAVLSCVVGRVCAARAEGPDERYDCTWMAGRRRCWRWRWAPRRPAEAKQPAAALPLPEP</sequence>
<keyword evidence="1" id="KW-1133">Transmembrane helix</keyword>
<reference evidence="2" key="1">
    <citation type="journal article" date="2021" name="bioRxiv">
        <title>Whole Genome Assembly and Annotation of Northern Wild Rice, Zizania palustris L., Supports a Whole Genome Duplication in the Zizania Genus.</title>
        <authorList>
            <person name="Haas M."/>
            <person name="Kono T."/>
            <person name="Macchietto M."/>
            <person name="Millas R."/>
            <person name="McGilp L."/>
            <person name="Shao M."/>
            <person name="Duquette J."/>
            <person name="Hirsch C.N."/>
            <person name="Kimball J."/>
        </authorList>
    </citation>
    <scope>NUCLEOTIDE SEQUENCE</scope>
    <source>
        <tissue evidence="2">Fresh leaf tissue</tissue>
    </source>
</reference>
<evidence type="ECO:0000313" key="2">
    <source>
        <dbReference type="EMBL" id="KAG8075873.1"/>
    </source>
</evidence>
<gene>
    <name evidence="2" type="ORF">GUJ93_ZPchr0006g44265</name>
</gene>